<dbReference type="PATRIC" id="fig|405444.3.peg.1044"/>
<proteinExistence type="predicted"/>
<accession>A0A0R0CB52</accession>
<evidence type="ECO:0000313" key="1">
    <source>
        <dbReference type="EMBL" id="KRG63922.1"/>
    </source>
</evidence>
<dbReference type="EMBL" id="LDJI01000019">
    <property type="protein sequence ID" value="KRG63922.1"/>
    <property type="molecule type" value="Genomic_DNA"/>
</dbReference>
<sequence length="121" mass="13661">MTTHMIDQSITAKWEDGEYGRSEDHVAVAPQSVHEEFDKAMAMKLVSIRLPSALIESLKMIAEHHGIAYQPMIRDLLTRFARSEFSQIVYEMDEKMKATQSAEEVSAPVEAFMQRARAACG</sequence>
<organism evidence="1 2">
    <name type="scientific">Stenotrophomonas humi</name>
    <dbReference type="NCBI Taxonomy" id="405444"/>
    <lineage>
        <taxon>Bacteria</taxon>
        <taxon>Pseudomonadati</taxon>
        <taxon>Pseudomonadota</taxon>
        <taxon>Gammaproteobacteria</taxon>
        <taxon>Lysobacterales</taxon>
        <taxon>Lysobacteraceae</taxon>
        <taxon>Stenotrophomonas</taxon>
    </lineage>
</organism>
<evidence type="ECO:0000313" key="2">
    <source>
        <dbReference type="Proteomes" id="UP000050864"/>
    </source>
</evidence>
<name>A0A0R0CB52_9GAMM</name>
<reference evidence="1 2" key="1">
    <citation type="submission" date="2015-05" db="EMBL/GenBank/DDBJ databases">
        <title>Genome sequencing and analysis of members of genus Stenotrophomonas.</title>
        <authorList>
            <person name="Patil P.P."/>
            <person name="Midha S."/>
            <person name="Patil P.B."/>
        </authorList>
    </citation>
    <scope>NUCLEOTIDE SEQUENCE [LARGE SCALE GENOMIC DNA]</scope>
    <source>
        <strain evidence="1 2">DSM 18929</strain>
    </source>
</reference>
<dbReference type="RefSeq" id="WP_057633696.1">
    <property type="nucleotide sequence ID" value="NZ_LDJI01000019.1"/>
</dbReference>
<dbReference type="STRING" id="405444.ABB26_10110"/>
<dbReference type="InterPro" id="IPR022148">
    <property type="entry name" value="CopG_antitoxin"/>
</dbReference>
<keyword evidence="2" id="KW-1185">Reference proteome</keyword>
<comment type="caution">
    <text evidence="1">The sequence shown here is derived from an EMBL/GenBank/DDBJ whole genome shotgun (WGS) entry which is preliminary data.</text>
</comment>
<dbReference type="AlphaFoldDB" id="A0A0R0CB52"/>
<dbReference type="OrthoDB" id="5684171at2"/>
<dbReference type="Proteomes" id="UP000050864">
    <property type="component" value="Unassembled WGS sequence"/>
</dbReference>
<protein>
    <submittedName>
        <fullName evidence="1">Uncharacterized protein</fullName>
    </submittedName>
</protein>
<gene>
    <name evidence="1" type="ORF">ABB26_10110</name>
</gene>
<dbReference type="Pfam" id="PF12441">
    <property type="entry name" value="CopG_antitoxin"/>
    <property type="match status" value="1"/>
</dbReference>